<name>F6WVX5_MONDO</name>
<dbReference type="FunCoup" id="F6WVX5">
    <property type="interactions" value="610"/>
</dbReference>
<sequence length="127" mass="14215">MEAALEVTARYCGPEMERYVQCVVDNPQSWNKDCHHLKMSVAQCASSHPIIRQIRQDCAEPFQDFDLCLRKNEANMHNCTEHMRRFLQCVEQVQLDRPCSGSASPAPAAGQGTAARPGARRTGDLEP</sequence>
<keyword evidence="4" id="KW-1185">Reference proteome</keyword>
<evidence type="ECO:0000313" key="3">
    <source>
        <dbReference type="Ensembl" id="ENSMODP00000033607.2"/>
    </source>
</evidence>
<dbReference type="GO" id="GO:0045333">
    <property type="term" value="P:cellular respiration"/>
    <property type="evidence" value="ECO:0000318"/>
    <property type="project" value="GO_Central"/>
</dbReference>
<dbReference type="Pfam" id="PF16860">
    <property type="entry name" value="CX9C"/>
    <property type="match status" value="1"/>
</dbReference>
<dbReference type="HOGENOM" id="CLU_120280_0_0_1"/>
<proteinExistence type="predicted"/>
<dbReference type="GO" id="GO:0005758">
    <property type="term" value="C:mitochondrial intermembrane space"/>
    <property type="evidence" value="ECO:0000318"/>
    <property type="project" value="GO_Central"/>
</dbReference>
<dbReference type="eggNOG" id="ENOG502S5BR">
    <property type="taxonomic scope" value="Eukaryota"/>
</dbReference>
<feature type="compositionally biased region" description="Low complexity" evidence="1">
    <location>
        <begin position="100"/>
        <end position="117"/>
    </location>
</feature>
<reference evidence="3" key="2">
    <citation type="submission" date="2025-08" db="UniProtKB">
        <authorList>
            <consortium name="Ensembl"/>
        </authorList>
    </citation>
    <scope>IDENTIFICATION</scope>
</reference>
<dbReference type="InParanoid" id="F6WVX5"/>
<protein>
    <submittedName>
        <fullName evidence="3">Coiled-coil-helix-coiled-coil-helix domain containing 5</fullName>
    </submittedName>
</protein>
<dbReference type="PANTHER" id="PTHR47106:SF1">
    <property type="entry name" value="COILED-COIL-HELIX-COILED-COIL-HELIX DOMAIN-CONTAINING PROTEIN 5"/>
    <property type="match status" value="1"/>
</dbReference>
<dbReference type="GeneTree" id="ENSGT00390000007919"/>
<dbReference type="OMA" id="QKIRRDC"/>
<dbReference type="PROSITE" id="PS51808">
    <property type="entry name" value="CHCH"/>
    <property type="match status" value="2"/>
</dbReference>
<evidence type="ECO:0000256" key="1">
    <source>
        <dbReference type="SAM" id="MobiDB-lite"/>
    </source>
</evidence>
<gene>
    <name evidence="3" type="primary">CHCHD5</name>
</gene>
<dbReference type="PANTHER" id="PTHR47106">
    <property type="entry name" value="COILED-COIL-HELIX-COILED-COIL-HELIX DOMAIN-CONTAINING PROTEIN 5"/>
    <property type="match status" value="1"/>
</dbReference>
<organism evidence="3 4">
    <name type="scientific">Monodelphis domestica</name>
    <name type="common">Gray short-tailed opossum</name>
    <dbReference type="NCBI Taxonomy" id="13616"/>
    <lineage>
        <taxon>Eukaryota</taxon>
        <taxon>Metazoa</taxon>
        <taxon>Chordata</taxon>
        <taxon>Craniata</taxon>
        <taxon>Vertebrata</taxon>
        <taxon>Euteleostomi</taxon>
        <taxon>Mammalia</taxon>
        <taxon>Metatheria</taxon>
        <taxon>Didelphimorphia</taxon>
        <taxon>Didelphidae</taxon>
        <taxon>Monodelphis</taxon>
    </lineage>
</organism>
<evidence type="ECO:0000259" key="2">
    <source>
        <dbReference type="Pfam" id="PF16860"/>
    </source>
</evidence>
<dbReference type="Proteomes" id="UP000002280">
    <property type="component" value="Chromosome 3"/>
</dbReference>
<dbReference type="STRING" id="13616.ENSMODP00000033607"/>
<reference evidence="3" key="3">
    <citation type="submission" date="2025-09" db="UniProtKB">
        <authorList>
            <consortium name="Ensembl"/>
        </authorList>
    </citation>
    <scope>IDENTIFICATION</scope>
</reference>
<dbReference type="Ensembl" id="ENSMODT00000035187.2">
    <property type="protein sequence ID" value="ENSMODP00000033607.2"/>
    <property type="gene ID" value="ENSMODG00000024210.2"/>
</dbReference>
<dbReference type="Gene3D" id="1.10.287.2900">
    <property type="match status" value="2"/>
</dbReference>
<accession>F6WVX5</accession>
<dbReference type="InterPro" id="IPR031731">
    <property type="entry name" value="CX9C"/>
</dbReference>
<feature type="region of interest" description="Disordered" evidence="1">
    <location>
        <begin position="97"/>
        <end position="127"/>
    </location>
</feature>
<dbReference type="InterPro" id="IPR052848">
    <property type="entry name" value="CHCH_domain-containing_protein"/>
</dbReference>
<feature type="domain" description="IMS import disulfide relay-system CHCH-CHCH-like Cx9C" evidence="2">
    <location>
        <begin position="5"/>
        <end position="49"/>
    </location>
</feature>
<dbReference type="Bgee" id="ENSMODG00000024210">
    <property type="expression patterns" value="Expressed in spermatocyte and 21 other cell types or tissues"/>
</dbReference>
<evidence type="ECO:0000313" key="4">
    <source>
        <dbReference type="Proteomes" id="UP000002280"/>
    </source>
</evidence>
<reference evidence="3 4" key="1">
    <citation type="journal article" date="2007" name="Nature">
        <title>Genome of the marsupial Monodelphis domestica reveals innovation in non-coding sequences.</title>
        <authorList>
            <person name="Mikkelsen T.S."/>
            <person name="Wakefield M.J."/>
            <person name="Aken B."/>
            <person name="Amemiya C.T."/>
            <person name="Chang J.L."/>
            <person name="Duke S."/>
            <person name="Garber M."/>
            <person name="Gentles A.J."/>
            <person name="Goodstadt L."/>
            <person name="Heger A."/>
            <person name="Jurka J."/>
            <person name="Kamal M."/>
            <person name="Mauceli E."/>
            <person name="Searle S.M."/>
            <person name="Sharpe T."/>
            <person name="Baker M.L."/>
            <person name="Batzer M.A."/>
            <person name="Benos P.V."/>
            <person name="Belov K."/>
            <person name="Clamp M."/>
            <person name="Cook A."/>
            <person name="Cuff J."/>
            <person name="Das R."/>
            <person name="Davidow L."/>
            <person name="Deakin J.E."/>
            <person name="Fazzari M.J."/>
            <person name="Glass J.L."/>
            <person name="Grabherr M."/>
            <person name="Greally J.M."/>
            <person name="Gu W."/>
            <person name="Hore T.A."/>
            <person name="Huttley G.A."/>
            <person name="Kleber M."/>
            <person name="Jirtle R.L."/>
            <person name="Koina E."/>
            <person name="Lee J.T."/>
            <person name="Mahony S."/>
            <person name="Marra M.A."/>
            <person name="Miller R.D."/>
            <person name="Nicholls R.D."/>
            <person name="Oda M."/>
            <person name="Papenfuss A.T."/>
            <person name="Parra Z.E."/>
            <person name="Pollock D.D."/>
            <person name="Ray D.A."/>
            <person name="Schein J.E."/>
            <person name="Speed T.P."/>
            <person name="Thompson K."/>
            <person name="VandeBerg J.L."/>
            <person name="Wade C.M."/>
            <person name="Walker J.A."/>
            <person name="Waters P.D."/>
            <person name="Webber C."/>
            <person name="Weidman J.R."/>
            <person name="Xie X."/>
            <person name="Zody M.C."/>
            <person name="Baldwin J."/>
            <person name="Abdouelleil A."/>
            <person name="Abdulkadir J."/>
            <person name="Abebe A."/>
            <person name="Abera B."/>
            <person name="Abreu J."/>
            <person name="Acer S.C."/>
            <person name="Aftuck L."/>
            <person name="Alexander A."/>
            <person name="An P."/>
            <person name="Anderson E."/>
            <person name="Anderson S."/>
            <person name="Arachi H."/>
            <person name="Azer M."/>
            <person name="Bachantsang P."/>
            <person name="Barry A."/>
            <person name="Bayul T."/>
            <person name="Berlin A."/>
            <person name="Bessette D."/>
            <person name="Bloom T."/>
            <person name="Bloom T."/>
            <person name="Boguslavskiy L."/>
            <person name="Bonnet C."/>
            <person name="Boukhgalter B."/>
            <person name="Bourzgui I."/>
            <person name="Brown A."/>
            <person name="Cahill P."/>
            <person name="Channer S."/>
            <person name="Cheshatsang Y."/>
            <person name="Chuda L."/>
            <person name="Citroen M."/>
            <person name="Collymore A."/>
            <person name="Cooke P."/>
            <person name="Costello M."/>
            <person name="D'Aco K."/>
            <person name="Daza R."/>
            <person name="De Haan G."/>
            <person name="DeGray S."/>
            <person name="DeMaso C."/>
            <person name="Dhargay N."/>
            <person name="Dooley K."/>
            <person name="Dooley E."/>
            <person name="Doricent M."/>
            <person name="Dorje P."/>
            <person name="Dorjee K."/>
            <person name="Dupes A."/>
            <person name="Elong R."/>
            <person name="Falk J."/>
            <person name="Farina A."/>
            <person name="Faro S."/>
            <person name="Ferguson D."/>
            <person name="Fisher S."/>
            <person name="Foley C.D."/>
            <person name="Franke A."/>
            <person name="Friedrich D."/>
            <person name="Gadbois L."/>
            <person name="Gearin G."/>
            <person name="Gearin C.R."/>
            <person name="Giannoukos G."/>
            <person name="Goode T."/>
            <person name="Graham J."/>
            <person name="Grandbois E."/>
            <person name="Grewal S."/>
            <person name="Gyaltsen K."/>
            <person name="Hafez N."/>
            <person name="Hagos B."/>
            <person name="Hall J."/>
            <person name="Henson C."/>
            <person name="Hollinger A."/>
            <person name="Honan T."/>
            <person name="Huard M.D."/>
            <person name="Hughes L."/>
            <person name="Hurhula B."/>
            <person name="Husby M.E."/>
            <person name="Kamat A."/>
            <person name="Kanga B."/>
            <person name="Kashin S."/>
            <person name="Khazanovich D."/>
            <person name="Kisner P."/>
            <person name="Lance K."/>
            <person name="Lara M."/>
            <person name="Lee W."/>
            <person name="Lennon N."/>
            <person name="Letendre F."/>
            <person name="LeVine R."/>
            <person name="Lipovsky A."/>
            <person name="Liu X."/>
            <person name="Liu J."/>
            <person name="Liu S."/>
            <person name="Lokyitsang T."/>
            <person name="Lokyitsang Y."/>
            <person name="Lubonja R."/>
            <person name="Lui A."/>
            <person name="MacDonald P."/>
            <person name="Magnisalis V."/>
            <person name="Maru K."/>
            <person name="Matthews C."/>
            <person name="McCusker W."/>
            <person name="McDonough S."/>
            <person name="Mehta T."/>
            <person name="Meldrim J."/>
            <person name="Meneus L."/>
            <person name="Mihai O."/>
            <person name="Mihalev A."/>
            <person name="Mihova T."/>
            <person name="Mittelman R."/>
            <person name="Mlenga V."/>
            <person name="Montmayeur A."/>
            <person name="Mulrain L."/>
            <person name="Navidi A."/>
            <person name="Naylor J."/>
            <person name="Negash T."/>
            <person name="Nguyen T."/>
            <person name="Nguyen N."/>
            <person name="Nicol R."/>
            <person name="Norbu C."/>
            <person name="Norbu N."/>
            <person name="Novod N."/>
            <person name="O'Neill B."/>
            <person name="Osman S."/>
            <person name="Markiewicz E."/>
            <person name="Oyono O.L."/>
            <person name="Patti C."/>
            <person name="Phunkhang P."/>
            <person name="Pierre F."/>
            <person name="Priest M."/>
            <person name="Raghuraman S."/>
            <person name="Rege F."/>
            <person name="Reyes R."/>
            <person name="Rise C."/>
            <person name="Rogov P."/>
            <person name="Ross K."/>
            <person name="Ryan E."/>
            <person name="Settipalli S."/>
            <person name="Shea T."/>
            <person name="Sherpa N."/>
            <person name="Shi L."/>
            <person name="Shih D."/>
            <person name="Sparrow T."/>
            <person name="Spaulding J."/>
            <person name="Stalker J."/>
            <person name="Stange-Thomann N."/>
            <person name="Stavropoulos S."/>
            <person name="Stone C."/>
            <person name="Strader C."/>
            <person name="Tesfaye S."/>
            <person name="Thomson T."/>
            <person name="Thoulutsang Y."/>
            <person name="Thoulutsang D."/>
            <person name="Topham K."/>
            <person name="Topping I."/>
            <person name="Tsamla T."/>
            <person name="Vassiliev H."/>
            <person name="Vo A."/>
            <person name="Wangchuk T."/>
            <person name="Wangdi T."/>
            <person name="Weiand M."/>
            <person name="Wilkinson J."/>
            <person name="Wilson A."/>
            <person name="Yadav S."/>
            <person name="Young G."/>
            <person name="Yu Q."/>
            <person name="Zembek L."/>
            <person name="Zhong D."/>
            <person name="Zimmer A."/>
            <person name="Zwirko Z."/>
            <person name="Jaffe D.B."/>
            <person name="Alvarez P."/>
            <person name="Brockman W."/>
            <person name="Butler J."/>
            <person name="Chin C."/>
            <person name="Gnerre S."/>
            <person name="MacCallum I."/>
            <person name="Graves J.A."/>
            <person name="Ponting C.P."/>
            <person name="Breen M."/>
            <person name="Samollow P.B."/>
            <person name="Lander E.S."/>
            <person name="Lindblad-Toh K."/>
        </authorList>
    </citation>
    <scope>NUCLEOTIDE SEQUENCE [LARGE SCALE GENOMIC DNA]</scope>
</reference>
<dbReference type="AlphaFoldDB" id="F6WVX5"/>